<comment type="caution">
    <text evidence="1">The sequence shown here is derived from an EMBL/GenBank/DDBJ whole genome shotgun (WGS) entry which is preliminary data.</text>
</comment>
<dbReference type="EMBL" id="BAABWN010000002">
    <property type="protein sequence ID" value="GAA6167077.1"/>
    <property type="molecule type" value="Genomic_DNA"/>
</dbReference>
<keyword evidence="2" id="KW-1185">Reference proteome</keyword>
<accession>A0ABQ0A5Z6</accession>
<evidence type="ECO:0000313" key="2">
    <source>
        <dbReference type="Proteomes" id="UP001465153"/>
    </source>
</evidence>
<dbReference type="Proteomes" id="UP001465153">
    <property type="component" value="Unassembled WGS sequence"/>
</dbReference>
<proteinExistence type="predicted"/>
<evidence type="ECO:0000313" key="1">
    <source>
        <dbReference type="EMBL" id="GAA6167077.1"/>
    </source>
</evidence>
<gene>
    <name evidence="1" type="ORF">NBRC116591_08870</name>
</gene>
<organism evidence="1 2">
    <name type="scientific">Sessilibacter corallicola</name>
    <dbReference type="NCBI Taxonomy" id="2904075"/>
    <lineage>
        <taxon>Bacteria</taxon>
        <taxon>Pseudomonadati</taxon>
        <taxon>Pseudomonadota</taxon>
        <taxon>Gammaproteobacteria</taxon>
        <taxon>Cellvibrionales</taxon>
        <taxon>Cellvibrionaceae</taxon>
        <taxon>Sessilibacter</taxon>
    </lineage>
</organism>
<reference evidence="1 2" key="1">
    <citation type="submission" date="2024-04" db="EMBL/GenBank/DDBJ databases">
        <title>Draft genome sequence of Sessilibacter corallicola NBRC 116591.</title>
        <authorList>
            <person name="Miyakawa T."/>
            <person name="Kusuya Y."/>
            <person name="Miura T."/>
        </authorList>
    </citation>
    <scope>NUCLEOTIDE SEQUENCE [LARGE SCALE GENOMIC DNA]</scope>
    <source>
        <strain evidence="1 2">KU-00831-HH</strain>
    </source>
</reference>
<name>A0ABQ0A5Z6_9GAMM</name>
<protein>
    <submittedName>
        <fullName evidence="1">Uncharacterized protein</fullName>
    </submittedName>
</protein>
<sequence length="45" mass="5154">MYPNKYTLGISTFITSNIEGSANANSFLLMRAINSERYIEIENCY</sequence>